<comment type="similarity">
    <text evidence="1 4">Belongs to the ATPase alpha/beta chains family.</text>
</comment>
<dbReference type="AlphaFoldDB" id="A0A1M4VRV6"/>
<dbReference type="EMBL" id="FQTY01000005">
    <property type="protein sequence ID" value="SHE71580.1"/>
    <property type="molecule type" value="Genomic_DNA"/>
</dbReference>
<dbReference type="InterPro" id="IPR020003">
    <property type="entry name" value="ATPase_a/bsu_AS"/>
</dbReference>
<feature type="domain" description="ATP synthase A/B type C-terminal" evidence="7">
    <location>
        <begin position="357"/>
        <end position="456"/>
    </location>
</feature>
<dbReference type="CDD" id="cd01135">
    <property type="entry name" value="V_A-ATPase_B"/>
    <property type="match status" value="1"/>
</dbReference>
<protein>
    <recommendedName>
        <fullName evidence="4">V-type ATP synthase beta chain</fullName>
    </recommendedName>
    <alternativeName>
        <fullName evidence="4">V-ATPase subunit B</fullName>
    </alternativeName>
</protein>
<dbReference type="PANTHER" id="PTHR43389:SF4">
    <property type="entry name" value="V-TYPE PROTON ATPASE SUBUNIT B"/>
    <property type="match status" value="1"/>
</dbReference>
<evidence type="ECO:0000313" key="9">
    <source>
        <dbReference type="Proteomes" id="UP000184114"/>
    </source>
</evidence>
<dbReference type="Proteomes" id="UP000184114">
    <property type="component" value="Unassembled WGS sequence"/>
</dbReference>
<dbReference type="GO" id="GO:0046933">
    <property type="term" value="F:proton-transporting ATP synthase activity, rotational mechanism"/>
    <property type="evidence" value="ECO:0007669"/>
    <property type="project" value="UniProtKB-UniRule"/>
</dbReference>
<dbReference type="HAMAP" id="MF_00310">
    <property type="entry name" value="ATP_synth_B_arch"/>
    <property type="match status" value="1"/>
</dbReference>
<accession>A0A1M4VRV6</accession>
<dbReference type="PANTHER" id="PTHR43389">
    <property type="entry name" value="V-TYPE PROTON ATPASE SUBUNIT B"/>
    <property type="match status" value="1"/>
</dbReference>
<evidence type="ECO:0000259" key="5">
    <source>
        <dbReference type="Pfam" id="PF00006"/>
    </source>
</evidence>
<evidence type="ECO:0000256" key="1">
    <source>
        <dbReference type="ARBA" id="ARBA00008936"/>
    </source>
</evidence>
<gene>
    <name evidence="4" type="primary">atpB</name>
    <name evidence="8" type="ORF">SAMN02745784_01591</name>
</gene>
<keyword evidence="3 4" id="KW-0406">Ion transport</keyword>
<organism evidence="8 9">
    <name type="scientific">Tissierella praeacuta DSM 18095</name>
    <dbReference type="NCBI Taxonomy" id="1123404"/>
    <lineage>
        <taxon>Bacteria</taxon>
        <taxon>Bacillati</taxon>
        <taxon>Bacillota</taxon>
        <taxon>Tissierellia</taxon>
        <taxon>Tissierellales</taxon>
        <taxon>Tissierellaceae</taxon>
        <taxon>Tissierella</taxon>
    </lineage>
</organism>
<feature type="domain" description="ATPase F1/V1/A1 complex alpha/beta subunit nucleotide-binding" evidence="5">
    <location>
        <begin position="131"/>
        <end position="352"/>
    </location>
</feature>
<dbReference type="Pfam" id="PF22919">
    <property type="entry name" value="ATP-synt_VA_C"/>
    <property type="match status" value="1"/>
</dbReference>
<dbReference type="CDD" id="cd18118">
    <property type="entry name" value="ATP-synt_V_A-type_beta_N"/>
    <property type="match status" value="1"/>
</dbReference>
<dbReference type="InterPro" id="IPR055190">
    <property type="entry name" value="ATP-synt_VA_C"/>
</dbReference>
<evidence type="ECO:0000256" key="2">
    <source>
        <dbReference type="ARBA" id="ARBA00022448"/>
    </source>
</evidence>
<dbReference type="InterPro" id="IPR004100">
    <property type="entry name" value="ATPase_F1/V1/A1_a/bsu_N"/>
</dbReference>
<keyword evidence="4" id="KW-0375">Hydrogen ion transport</keyword>
<dbReference type="InterPro" id="IPR000194">
    <property type="entry name" value="ATPase_F1/V1/A1_a/bsu_nucl-bd"/>
</dbReference>
<dbReference type="Pfam" id="PF02874">
    <property type="entry name" value="ATP-synt_ab_N"/>
    <property type="match status" value="1"/>
</dbReference>
<evidence type="ECO:0000313" key="8">
    <source>
        <dbReference type="EMBL" id="SHE71580.1"/>
    </source>
</evidence>
<reference evidence="9" key="1">
    <citation type="submission" date="2016-11" db="EMBL/GenBank/DDBJ databases">
        <authorList>
            <person name="Varghese N."/>
            <person name="Submissions S."/>
        </authorList>
    </citation>
    <scope>NUCLEOTIDE SEQUENCE [LARGE SCALE GENOMIC DNA]</scope>
    <source>
        <strain evidence="9">DSM 18095</strain>
    </source>
</reference>
<dbReference type="PROSITE" id="PS00152">
    <property type="entry name" value="ATPASE_ALPHA_BETA"/>
    <property type="match status" value="1"/>
</dbReference>
<dbReference type="Gene3D" id="3.40.50.12240">
    <property type="match status" value="1"/>
</dbReference>
<evidence type="ECO:0000259" key="7">
    <source>
        <dbReference type="Pfam" id="PF22919"/>
    </source>
</evidence>
<keyword evidence="2 4" id="KW-0813">Transport</keyword>
<evidence type="ECO:0000256" key="3">
    <source>
        <dbReference type="ARBA" id="ARBA00023065"/>
    </source>
</evidence>
<dbReference type="GO" id="GO:0005524">
    <property type="term" value="F:ATP binding"/>
    <property type="evidence" value="ECO:0007669"/>
    <property type="project" value="UniProtKB-UniRule"/>
</dbReference>
<dbReference type="GO" id="GO:0046961">
    <property type="term" value="F:proton-transporting ATPase activity, rotational mechanism"/>
    <property type="evidence" value="ECO:0007669"/>
    <property type="project" value="TreeGrafter"/>
</dbReference>
<dbReference type="STRING" id="1123404.SAMN02745784_01591"/>
<evidence type="ECO:0000259" key="6">
    <source>
        <dbReference type="Pfam" id="PF02874"/>
    </source>
</evidence>
<dbReference type="CDD" id="cd18112">
    <property type="entry name" value="ATP-synt_V_A-type_beta_C"/>
    <property type="match status" value="1"/>
</dbReference>
<dbReference type="InterPro" id="IPR022879">
    <property type="entry name" value="V-ATPase_su_B/beta"/>
</dbReference>
<name>A0A1M4VRV6_9FIRM</name>
<dbReference type="NCBIfam" id="NF003235">
    <property type="entry name" value="PRK04196.1"/>
    <property type="match status" value="1"/>
</dbReference>
<dbReference type="SUPFAM" id="SSF52540">
    <property type="entry name" value="P-loop containing nucleoside triphosphate hydrolases"/>
    <property type="match status" value="1"/>
</dbReference>
<evidence type="ECO:0000256" key="4">
    <source>
        <dbReference type="HAMAP-Rule" id="MF_00310"/>
    </source>
</evidence>
<feature type="domain" description="ATPase F1/V1/A1 complex alpha/beta subunit N-terminal" evidence="6">
    <location>
        <begin position="11"/>
        <end position="73"/>
    </location>
</feature>
<dbReference type="GeneID" id="90993684"/>
<sequence>MKKEYLVLDKVEGALIELSKVHAVGYGEIVQVENNLGEKKLGRVIKIDGDKVVVQVFGSTLGHSVENTKVSFEGRPFEIPLSRDILGRTFNGIGMPIDKGGDIYSDNFYNVNGRPINPVSREYPRDYIQTGISSIDGLITLIRGQKLPIFSGSGLPHNELAAQIVRQAKIKVKGEERNNFSIVFAAIGVKHDEAFFFKEAFKKAGVQNKVVMYINYADDPIMERIIAPRAALTAAEYLAFEENQHVLVIMTDITSYGEALREVSSLREEVPSRRGYPGYLYSDLASLYERAGMLKDREGSVTLIPILTMPNDDITHPIPDLTGYITEGQIVLSRELHQKNIYPPINVLPSLSRLMKDGIGEGYTRDDHPDISNQLFSAYSKVQDIRALAQIVGEDDLSDRDKRYMKFGDAFEANFVTQSYNENRDIDNTLELSWKILSLLSQEELDRLKPDLIEKYMKLGD</sequence>
<dbReference type="GO" id="GO:0042777">
    <property type="term" value="P:proton motive force-driven plasma membrane ATP synthesis"/>
    <property type="evidence" value="ECO:0007669"/>
    <property type="project" value="UniProtKB-UniRule"/>
</dbReference>
<keyword evidence="9" id="KW-1185">Reference proteome</keyword>
<keyword evidence="4" id="KW-0066">ATP synthesis</keyword>
<dbReference type="SUPFAM" id="SSF47917">
    <property type="entry name" value="C-terminal domain of alpha and beta subunits of F1 ATP synthase"/>
    <property type="match status" value="1"/>
</dbReference>
<proteinExistence type="inferred from homology"/>
<dbReference type="RefSeq" id="WP_072975119.1">
    <property type="nucleotide sequence ID" value="NZ_FQTY01000005.1"/>
</dbReference>
<comment type="function">
    <text evidence="4">Produces ATP from ADP in the presence of a proton gradient across the membrane. The V-type beta chain is a regulatory subunit.</text>
</comment>
<dbReference type="Pfam" id="PF00006">
    <property type="entry name" value="ATP-synt_ab"/>
    <property type="match status" value="1"/>
</dbReference>
<dbReference type="InterPro" id="IPR027417">
    <property type="entry name" value="P-loop_NTPase"/>
</dbReference>